<dbReference type="Proteomes" id="UP000269041">
    <property type="component" value="Unassembled WGS sequence"/>
</dbReference>
<reference evidence="3 4" key="1">
    <citation type="submission" date="2018-12" db="EMBL/GenBank/DDBJ databases">
        <title>Genomic taxonomy of the Vibrionaceae family.</title>
        <authorList>
            <person name="Gomez-Gil B."/>
            <person name="Enciso-Ibarra K."/>
        </authorList>
    </citation>
    <scope>NUCLEOTIDE SEQUENCE [LARGE SCALE GENOMIC DNA]</scope>
    <source>
        <strain evidence="3 4">CAIM 594</strain>
    </source>
</reference>
<dbReference type="AlphaFoldDB" id="A0A3R9EIB9"/>
<comment type="caution">
    <text evidence="3">The sequence shown here is derived from an EMBL/GenBank/DDBJ whole genome shotgun (WGS) entry which is preliminary data.</text>
</comment>
<feature type="signal peptide" evidence="2">
    <location>
        <begin position="1"/>
        <end position="23"/>
    </location>
</feature>
<organism evidence="3 4">
    <name type="scientific">Vibrio pectenicida</name>
    <dbReference type="NCBI Taxonomy" id="62763"/>
    <lineage>
        <taxon>Bacteria</taxon>
        <taxon>Pseudomonadati</taxon>
        <taxon>Pseudomonadota</taxon>
        <taxon>Gammaproteobacteria</taxon>
        <taxon>Vibrionales</taxon>
        <taxon>Vibrionaceae</taxon>
        <taxon>Vibrio</taxon>
    </lineage>
</organism>
<feature type="chain" id="PRO_5018739107" evidence="2">
    <location>
        <begin position="24"/>
        <end position="537"/>
    </location>
</feature>
<dbReference type="InterPro" id="IPR020008">
    <property type="entry name" value="GlyGly_CTERM"/>
</dbReference>
<dbReference type="NCBIfam" id="TIGR03501">
    <property type="entry name" value="GlyGly_CTERM"/>
    <property type="match status" value="1"/>
</dbReference>
<keyword evidence="4" id="KW-1185">Reference proteome</keyword>
<evidence type="ECO:0000313" key="4">
    <source>
        <dbReference type="Proteomes" id="UP000269041"/>
    </source>
</evidence>
<accession>A0A3R9EIB9</accession>
<gene>
    <name evidence="3" type="ORF">EJA03_10650</name>
</gene>
<proteinExistence type="predicted"/>
<dbReference type="EMBL" id="RSFA01000043">
    <property type="protein sequence ID" value="RSD31059.1"/>
    <property type="molecule type" value="Genomic_DNA"/>
</dbReference>
<name>A0A3R9EIB9_9VIBR</name>
<dbReference type="OrthoDB" id="6395565at2"/>
<evidence type="ECO:0000256" key="1">
    <source>
        <dbReference type="SAM" id="MobiDB-lite"/>
    </source>
</evidence>
<evidence type="ECO:0000256" key="2">
    <source>
        <dbReference type="SAM" id="SignalP"/>
    </source>
</evidence>
<feature type="region of interest" description="Disordered" evidence="1">
    <location>
        <begin position="392"/>
        <end position="416"/>
    </location>
</feature>
<keyword evidence="2" id="KW-0732">Signal</keyword>
<dbReference type="InterPro" id="IPR022562">
    <property type="entry name" value="DUF3466"/>
</dbReference>
<feature type="compositionally biased region" description="Polar residues" evidence="1">
    <location>
        <begin position="392"/>
        <end position="404"/>
    </location>
</feature>
<protein>
    <submittedName>
        <fullName evidence="3">DUF3466 family protein</fullName>
    </submittedName>
</protein>
<dbReference type="RefSeq" id="WP_125321355.1">
    <property type="nucleotide sequence ID" value="NZ_AP024889.1"/>
</dbReference>
<evidence type="ECO:0000313" key="3">
    <source>
        <dbReference type="EMBL" id="RSD31059.1"/>
    </source>
</evidence>
<sequence length="537" mass="58145">MSKTILKLSSVTLSLVGSLSANAAIYNVYDYQPVVNSSAKTYGVAIKPENGTVNCWNGTNCSQADYEIAFEEKLYNEGFEYRDEAPFRYALGYDLLEEGYDGFKSYCNSFLGYNDGGCSRWADEAYNKGYAQESSNTSYAYIESSTNQVQNTQPNVIINNFTSTADVIGTYYGGSLLNRTVAYSGGNSPILTASSQTFNQNKVWAKTSSGSDDIIVGSVSKQSTQNGNDYISYATIWRDDGTSAKIVTWQGAAEENRRAPQGSARDVAIVGGITYAVGYNSDSEERPVATVFNVDRTNLTATSSIINRYSSTDYLNSLLTSINNNGYAIGEAKYATRINGTYANSLFYITDPTNPNGSFKEFSGTIFFTGANGKAGAINNYDEAVGSIDYQTHTETGSNGNQRGQRGFITPLNSSRTKAPLNGRGWYLDDLTNDGNTDSNNNQFRIIDATDINDAGVISATAYYCAGGYDTTYLDSKCDGGTQGAEKIVAVKLVPIENATSSNIQTRGLSPAPVDRKGGSLSWFALALIGLLRFRRK</sequence>
<dbReference type="Pfam" id="PF11949">
    <property type="entry name" value="DUF3466"/>
    <property type="match status" value="1"/>
</dbReference>